<accession>A0A2N3IN29</accession>
<dbReference type="Proteomes" id="UP000233467">
    <property type="component" value="Unassembled WGS sequence"/>
</dbReference>
<name>A0A2N3IN29_AERSO</name>
<sequence>MPISVVGPKGSSVQLTLQLKGMEYTSPNITSVDNVTGGGSAVVTVSGSLVQVQGQGLGDRNVVFGSEMTPFTHARPVISLGDTAAILQAFQNANAAPGNYVGQVSIPLSYDYERNGVRIRYNWSLPLSLVIDYAPAMLNDLILVSPTGGAMTPAYYQRGGVQYAKGQALYKGVATGIFPNGLRLFLKNGDSYNMTGPNSTTIPFSVVCVQCAQQLLVDKGVMALPDLDTNGTTIPGVNVPVINFDINIDFADVPLSTLETGAYQGRFSLLFEPNI</sequence>
<reference evidence="1 2" key="1">
    <citation type="journal article" date="2017" name="Front. Microbiol.">
        <title>Strong Genomic and Phenotypic Heterogeneity in the Aeromonas sobria Species Complex.</title>
        <authorList>
            <person name="Gauthier J."/>
            <person name="Vincent A.T."/>
            <person name="Charette S.J."/>
            <person name="Derome N."/>
        </authorList>
    </citation>
    <scope>NUCLEOTIDE SEQUENCE [LARGE SCALE GENOMIC DNA]</scope>
    <source>
        <strain evidence="1 2">TM18</strain>
    </source>
</reference>
<dbReference type="EMBL" id="NQMM01000063">
    <property type="protein sequence ID" value="PKQ72242.1"/>
    <property type="molecule type" value="Genomic_DNA"/>
</dbReference>
<organism evidence="1 2">
    <name type="scientific">Aeromonas sobria</name>
    <dbReference type="NCBI Taxonomy" id="646"/>
    <lineage>
        <taxon>Bacteria</taxon>
        <taxon>Pseudomonadati</taxon>
        <taxon>Pseudomonadota</taxon>
        <taxon>Gammaproteobacteria</taxon>
        <taxon>Aeromonadales</taxon>
        <taxon>Aeromonadaceae</taxon>
        <taxon>Aeromonas</taxon>
    </lineage>
</organism>
<evidence type="ECO:0000313" key="1">
    <source>
        <dbReference type="EMBL" id="PKQ72242.1"/>
    </source>
</evidence>
<proteinExistence type="predicted"/>
<gene>
    <name evidence="1" type="ORF">CJP16_21715</name>
</gene>
<comment type="caution">
    <text evidence="1">The sequence shown here is derived from an EMBL/GenBank/DDBJ whole genome shotgun (WGS) entry which is preliminary data.</text>
</comment>
<evidence type="ECO:0000313" key="2">
    <source>
        <dbReference type="Proteomes" id="UP000233467"/>
    </source>
</evidence>
<keyword evidence="2" id="KW-1185">Reference proteome</keyword>
<dbReference type="AlphaFoldDB" id="A0A2N3IN29"/>
<protein>
    <submittedName>
        <fullName evidence="1">Uncharacterized protein</fullName>
    </submittedName>
</protein>